<dbReference type="EMBL" id="RCHS01002373">
    <property type="protein sequence ID" value="RMX47742.1"/>
    <property type="molecule type" value="Genomic_DNA"/>
</dbReference>
<keyword evidence="4" id="KW-0378">Hydrolase</keyword>
<dbReference type="CDD" id="cd06569">
    <property type="entry name" value="GH20_Sm-chitobiase-like"/>
    <property type="match status" value="1"/>
</dbReference>
<name>A0A3M6U265_POCDA</name>
<feature type="active site" description="Proton donor" evidence="8">
    <location>
        <position position="541"/>
    </location>
</feature>
<evidence type="ECO:0000256" key="3">
    <source>
        <dbReference type="ARBA" id="ARBA00012663"/>
    </source>
</evidence>
<evidence type="ECO:0000256" key="2">
    <source>
        <dbReference type="ARBA" id="ARBA00006285"/>
    </source>
</evidence>
<protein>
    <recommendedName>
        <fullName evidence="3">beta-N-acetylhexosaminidase</fullName>
        <ecNumber evidence="3">3.2.1.52</ecNumber>
    </recommendedName>
    <alternativeName>
        <fullName evidence="6">Beta-N-acetylhexosaminidase</fullName>
    </alternativeName>
    <alternativeName>
        <fullName evidence="7">N-acetyl-beta-glucosaminidase</fullName>
    </alternativeName>
</protein>
<dbReference type="SUPFAM" id="SSF55545">
    <property type="entry name" value="beta-N-acetylhexosaminidase-like domain"/>
    <property type="match status" value="2"/>
</dbReference>
<dbReference type="CDD" id="cd02847">
    <property type="entry name" value="E_set_Chitobiase_C"/>
    <property type="match status" value="2"/>
</dbReference>
<organism evidence="12 13">
    <name type="scientific">Pocillopora damicornis</name>
    <name type="common">Cauliflower coral</name>
    <name type="synonym">Millepora damicornis</name>
    <dbReference type="NCBI Taxonomy" id="46731"/>
    <lineage>
        <taxon>Eukaryota</taxon>
        <taxon>Metazoa</taxon>
        <taxon>Cnidaria</taxon>
        <taxon>Anthozoa</taxon>
        <taxon>Hexacorallia</taxon>
        <taxon>Scleractinia</taxon>
        <taxon>Astrocoeniina</taxon>
        <taxon>Pocilloporidae</taxon>
        <taxon>Pocillopora</taxon>
    </lineage>
</organism>
<dbReference type="InterPro" id="IPR004867">
    <property type="entry name" value="CHB_C_dom"/>
</dbReference>
<dbReference type="Pfam" id="PF03173">
    <property type="entry name" value="CHB_HEX"/>
    <property type="match status" value="2"/>
</dbReference>
<proteinExistence type="inferred from homology"/>
<dbReference type="InterPro" id="IPR004866">
    <property type="entry name" value="CHB/HEX_N_dom"/>
</dbReference>
<evidence type="ECO:0000256" key="9">
    <source>
        <dbReference type="SAM" id="MobiDB-lite"/>
    </source>
</evidence>
<dbReference type="InterPro" id="IPR013783">
    <property type="entry name" value="Ig-like_fold"/>
</dbReference>
<dbReference type="SMART" id="SM01081">
    <property type="entry name" value="CHB_HEX"/>
    <property type="match status" value="2"/>
</dbReference>
<dbReference type="Proteomes" id="UP000275408">
    <property type="component" value="Unassembled WGS sequence"/>
</dbReference>
<comment type="catalytic activity">
    <reaction evidence="1">
        <text>Hydrolysis of terminal non-reducing N-acetyl-D-hexosamine residues in N-acetyl-beta-D-hexosaminides.</text>
        <dbReference type="EC" id="3.2.1.52"/>
    </reaction>
</comment>
<keyword evidence="5" id="KW-0326">Glycosidase</keyword>
<dbReference type="EC" id="3.2.1.52" evidence="3"/>
<evidence type="ECO:0000256" key="6">
    <source>
        <dbReference type="ARBA" id="ARBA00030512"/>
    </source>
</evidence>
<dbReference type="Pfam" id="PF02838">
    <property type="entry name" value="Glyco_hydro_20b"/>
    <property type="match status" value="2"/>
</dbReference>
<dbReference type="InterPro" id="IPR017853">
    <property type="entry name" value="GH"/>
</dbReference>
<dbReference type="PANTHER" id="PTHR22600">
    <property type="entry name" value="BETA-HEXOSAMINIDASE"/>
    <property type="match status" value="1"/>
</dbReference>
<dbReference type="SUPFAM" id="SSF81296">
    <property type="entry name" value="E set domains"/>
    <property type="match status" value="2"/>
</dbReference>
<dbReference type="SUPFAM" id="SSF51445">
    <property type="entry name" value="(Trans)glycosidases"/>
    <property type="match status" value="2"/>
</dbReference>
<dbReference type="PRINTS" id="PR00738">
    <property type="entry name" value="GLHYDRLASE20"/>
</dbReference>
<evidence type="ECO:0000256" key="7">
    <source>
        <dbReference type="ARBA" id="ARBA00033000"/>
    </source>
</evidence>
<evidence type="ECO:0000256" key="8">
    <source>
        <dbReference type="PIRSR" id="PIRSR625705-1"/>
    </source>
</evidence>
<dbReference type="GO" id="GO:0030247">
    <property type="term" value="F:polysaccharide binding"/>
    <property type="evidence" value="ECO:0007669"/>
    <property type="project" value="InterPro"/>
</dbReference>
<evidence type="ECO:0000256" key="1">
    <source>
        <dbReference type="ARBA" id="ARBA00001231"/>
    </source>
</evidence>
<dbReference type="PANTHER" id="PTHR22600:SF57">
    <property type="entry name" value="BETA-N-ACETYLHEXOSAMINIDASE"/>
    <property type="match status" value="1"/>
</dbReference>
<dbReference type="InterPro" id="IPR014756">
    <property type="entry name" value="Ig_E-set"/>
</dbReference>
<dbReference type="Gene3D" id="3.30.379.10">
    <property type="entry name" value="Chitobiase/beta-hexosaminidase domain 2-like"/>
    <property type="match status" value="2"/>
</dbReference>
<dbReference type="InterPro" id="IPR015882">
    <property type="entry name" value="HEX_bac_N"/>
</dbReference>
<feature type="domain" description="Chitobiase/beta-hexosaminidases N-terminal" evidence="11">
    <location>
        <begin position="928"/>
        <end position="1081"/>
    </location>
</feature>
<comment type="caution">
    <text evidence="12">The sequence shown here is derived from an EMBL/GenBank/DDBJ whole genome shotgun (WGS) entry which is preliminary data.</text>
</comment>
<evidence type="ECO:0000313" key="12">
    <source>
        <dbReference type="EMBL" id="RMX47742.1"/>
    </source>
</evidence>
<dbReference type="Gene3D" id="3.20.20.80">
    <property type="entry name" value="Glycosidases"/>
    <property type="match status" value="2"/>
</dbReference>
<dbReference type="InterPro" id="IPR015883">
    <property type="entry name" value="Glyco_hydro_20_cat"/>
</dbReference>
<dbReference type="InterPro" id="IPR029018">
    <property type="entry name" value="Hex-like_dom2"/>
</dbReference>
<dbReference type="STRING" id="46731.A0A3M6U265"/>
<dbReference type="InterPro" id="IPR025705">
    <property type="entry name" value="Beta_hexosaminidase_sua/sub"/>
</dbReference>
<gene>
    <name evidence="12" type="ORF">pdam_00011801</name>
</gene>
<dbReference type="Gene3D" id="2.60.40.290">
    <property type="match status" value="2"/>
</dbReference>
<dbReference type="GO" id="GO:0016020">
    <property type="term" value="C:membrane"/>
    <property type="evidence" value="ECO:0007669"/>
    <property type="project" value="TreeGrafter"/>
</dbReference>
<dbReference type="Pfam" id="PF00728">
    <property type="entry name" value="Glyco_hydro_20"/>
    <property type="match status" value="2"/>
</dbReference>
<sequence>METRKRHFAVAVLLGLIVQALCQNLEQATLDYIAANLGIRYDVLDNFQDTWKSYRVRMTLENSGSEAIPNGPWAIYLCHIRVIEPAHTKHNPSGYVIPGSHGIKVTHINGCQHKFEPTASFSGLAGFQSLMVDFDAENWNVARTDVMPNWYIAAEGLQARTITSTSGEDLSFVGPFDSPKKWKRIPSDKYDPYTPQKRYTINDINNLKKPGQLIIPSPQEILGLDESKKINLRTGDWSIVAGADLKKEASFLAGELGIHMDYLNSFRKLELKMGEVQINGVRSDSKEAYSLKVDSSKHCISIIGNSPTGVFYGIQSLLSLNEPDGLVAHVTINDAPRYEYRGMELDVGRNFMPKGEVLKMIDAMAMYKLNKFHFHLTDDEGWRLEIPGLPELTEIGSRRCHDPQEEKCLGSQLGSGPGTGNSGTGFYTVNDYREILKYAEERHVEVIPEFDMPGHGHAAIKAMQARQKKQAAMGNSFEADQYLLSDPLDTSKYLSVQFFTDNAINPCLESTYEFLEHIVISVRHMHQDIQPLKVFHFGGDEVAHGAWTQSPACKQLAHTLGLNFTSPTIVKDLKEYFVRRVADVSSKYCLDLGAWEDGVLGVKDTPYDRSYMKNRNVYAYAWDNVWEWGQGDRAYKLANADYKVVLTQATHLYFDHPYEPDPEERGYYWAPRFIDTRKTFGFMPDDVYANADFTRMGDPIINLCEEMYKGKCVPLKKPQNIAGMAGALWSETVRTPTQLQSMIYPRLLALAERAWHKACFEDETDVVKRNRVRRMEWEAFANSLGHKELSRLDKINIDYHIPPPGARVAHQKIEVNSAIPGLVIQYSADRGKSWSDVGDGMTLSGHLLLGTRSADMRRMSRLITGETIANKTASENSFKNLMSELSCIMFTTKLRKWLFFIPGMFSYLILTPVICLAVDQAYLDDIASCLDIQFDVLSNQEGACHIRLTFTNKGRHNITSGNWAIYFSCLRILSNRADPLVMSRKEISVSHVNGYLQVIKPTKTFLDLVPSGKTKLDLTAYGSIVAKTDVMPNWYITAPGLKPRIIKSTKGESLKFVGSFDSALKWKRSELDNFNPFTPEKRFDMNNVVDLKGPGKLILPTPAVLKNGSSFKMMDLKDGKWMLLTMKTFSTEKLKMQLSDGGAPSRKFIELRIGKVTIDTKYEKRDSDESYTMKVDPRKEVVSIVGASPAGVFWAIQSLLSIIRNGKIPWVTVKDAPRYEYRGLSIDVARNFLPTKEVKRILDGMAMFKLNKLHLHLTDDEGWRLEIPGLPELTEVASQRCHDLKETHCLKPQLGSGPFRNTSGSGYYSVEDYKGILKYANARHIQIIPEFDLPGHSTAAITAMEARYKKYLNEGKFKEGLRFYLNDLKDRSSYQSGQFFFNNAVNPCIAATYDFVEKLVLEVKAMHEGVQPLKVIHLGGDEVPVGAWNLSTACQRLSEKFKSRSTHLDWRAFFTKRVARIAKKYGVKLMLWDDGWVDRSKSHIVKTKLESGSSYGHAWGDTVNLGYRLANEGYKVVMSPASHLYFDHAHEPDPEERGLYWATRYTNTRKAFGFMPEHLYDSFEIDDRGEPSGDYCSIFGGCVKPQKLENIIGLAGVIWSETIRTPSQFQSMTFPRLLAVAERAWHQDLWENERNKMKRNKMKNKSWAMFANTLGYKELARLDKLGIAYHIPPPGARIDNGVLSTNVAFPGLSVECSIDCGRRWFNPSKQSVISGTLLLRTRSADGKRTSRTVKTKLSRTYSQSQLRKPDKDEGLKQKFLKESRAS</sequence>
<feature type="signal peptide" evidence="10">
    <location>
        <begin position="1"/>
        <end position="22"/>
    </location>
</feature>
<dbReference type="InterPro" id="IPR012291">
    <property type="entry name" value="CBM2_carb-bd_dom_sf"/>
</dbReference>
<evidence type="ECO:0000256" key="5">
    <source>
        <dbReference type="ARBA" id="ARBA00023295"/>
    </source>
</evidence>
<feature type="region of interest" description="Disordered" evidence="9">
    <location>
        <begin position="1728"/>
        <end position="1766"/>
    </location>
</feature>
<reference evidence="12 13" key="1">
    <citation type="journal article" date="2018" name="Sci. Rep.">
        <title>Comparative analysis of the Pocillopora damicornis genome highlights role of immune system in coral evolution.</title>
        <authorList>
            <person name="Cunning R."/>
            <person name="Bay R.A."/>
            <person name="Gillette P."/>
            <person name="Baker A.C."/>
            <person name="Traylor-Knowles N."/>
        </authorList>
    </citation>
    <scope>NUCLEOTIDE SEQUENCE [LARGE SCALE GENOMIC DNA]</scope>
    <source>
        <strain evidence="12">RSMAS</strain>
        <tissue evidence="12">Whole animal</tissue>
    </source>
</reference>
<dbReference type="SUPFAM" id="SSF49384">
    <property type="entry name" value="Carbohydrate-binding domain"/>
    <property type="match status" value="2"/>
</dbReference>
<feature type="domain" description="Chitobiase/beta-hexosaminidases N-terminal" evidence="11">
    <location>
        <begin position="35"/>
        <end position="197"/>
    </location>
</feature>
<dbReference type="GO" id="GO:0030203">
    <property type="term" value="P:glycosaminoglycan metabolic process"/>
    <property type="evidence" value="ECO:0007669"/>
    <property type="project" value="TreeGrafter"/>
</dbReference>
<feature type="chain" id="PRO_5018302523" description="beta-N-acetylhexosaminidase" evidence="10">
    <location>
        <begin position="23"/>
        <end position="1766"/>
    </location>
</feature>
<accession>A0A3M6U265</accession>
<feature type="compositionally biased region" description="Basic and acidic residues" evidence="9">
    <location>
        <begin position="1747"/>
        <end position="1766"/>
    </location>
</feature>
<evidence type="ECO:0000259" key="11">
    <source>
        <dbReference type="SMART" id="SM01081"/>
    </source>
</evidence>
<evidence type="ECO:0000313" key="13">
    <source>
        <dbReference type="Proteomes" id="UP000275408"/>
    </source>
</evidence>
<dbReference type="GO" id="GO:0004563">
    <property type="term" value="F:beta-N-acetylhexosaminidase activity"/>
    <property type="evidence" value="ECO:0007669"/>
    <property type="project" value="UniProtKB-EC"/>
</dbReference>
<evidence type="ECO:0000256" key="10">
    <source>
        <dbReference type="SAM" id="SignalP"/>
    </source>
</evidence>
<evidence type="ECO:0000256" key="4">
    <source>
        <dbReference type="ARBA" id="ARBA00022801"/>
    </source>
</evidence>
<dbReference type="InterPro" id="IPR008965">
    <property type="entry name" value="CBM2/CBM3_carb-bd_dom_sf"/>
</dbReference>
<dbReference type="GO" id="GO:0005975">
    <property type="term" value="P:carbohydrate metabolic process"/>
    <property type="evidence" value="ECO:0007669"/>
    <property type="project" value="InterPro"/>
</dbReference>
<keyword evidence="13" id="KW-1185">Reference proteome</keyword>
<dbReference type="Pfam" id="PF03174">
    <property type="entry name" value="CHB_HEX_C"/>
    <property type="match status" value="2"/>
</dbReference>
<comment type="similarity">
    <text evidence="2">Belongs to the glycosyl hydrolase 20 family.</text>
</comment>
<dbReference type="Gene3D" id="2.60.40.10">
    <property type="entry name" value="Immunoglobulins"/>
    <property type="match status" value="2"/>
</dbReference>
<keyword evidence="10" id="KW-0732">Signal</keyword>
<dbReference type="OrthoDB" id="428480at2759"/>